<keyword evidence="5" id="KW-0007">Acetylation</keyword>
<dbReference type="Proteomes" id="UP000654075">
    <property type="component" value="Unassembled WGS sequence"/>
</dbReference>
<dbReference type="SUPFAM" id="SSF51045">
    <property type="entry name" value="WW domain"/>
    <property type="match status" value="2"/>
</dbReference>
<proteinExistence type="predicted"/>
<keyword evidence="3" id="KW-0677">Repeat</keyword>
<sequence length="254" mass="27826">MAGVASLPPGWAAFTTPEGREYYANPTTRESSWEVPSAATAPPTQTLSLPPGWASYTNPEGRPYYANRDTGESSWDPPNAGPSRRTVVPPPSHTPEELRKLILKHSFDLVDKDQSNDLNKSEFGLLLRRMNPAMSPAAIAKTYRTVDANGDNKVTFEEWYEWLLEDAQHELASSLADGAASEGGVSATFRIWDKDGSGKMSRAELEKVLETACPKLDRRELSTAFEELDVDGDGNVTVSEFVKFLFSESGVPAP</sequence>
<dbReference type="FunFam" id="1.10.238.10:FF:000001">
    <property type="entry name" value="Calmodulin 1"/>
    <property type="match status" value="1"/>
</dbReference>
<dbReference type="PROSITE" id="PS00018">
    <property type="entry name" value="EF_HAND_1"/>
    <property type="match status" value="4"/>
</dbReference>
<feature type="domain" description="EF-hand" evidence="8">
    <location>
        <begin position="216"/>
        <end position="251"/>
    </location>
</feature>
<dbReference type="GO" id="GO:0016460">
    <property type="term" value="C:myosin II complex"/>
    <property type="evidence" value="ECO:0007669"/>
    <property type="project" value="TreeGrafter"/>
</dbReference>
<evidence type="ECO:0000256" key="3">
    <source>
        <dbReference type="ARBA" id="ARBA00022737"/>
    </source>
</evidence>
<dbReference type="SUPFAM" id="SSF47473">
    <property type="entry name" value="EF-hand"/>
    <property type="match status" value="1"/>
</dbReference>
<dbReference type="PANTHER" id="PTHR23048:SF0">
    <property type="entry name" value="CALMODULIN LIKE 3"/>
    <property type="match status" value="1"/>
</dbReference>
<dbReference type="SMART" id="SM00456">
    <property type="entry name" value="WW"/>
    <property type="match status" value="2"/>
</dbReference>
<name>A0A813E512_POLGL</name>
<evidence type="ECO:0000313" key="9">
    <source>
        <dbReference type="EMBL" id="CAE8595511.1"/>
    </source>
</evidence>
<accession>A0A813E512</accession>
<evidence type="ECO:0000256" key="2">
    <source>
        <dbReference type="ARBA" id="ARBA00022723"/>
    </source>
</evidence>
<evidence type="ECO:0000313" key="10">
    <source>
        <dbReference type="Proteomes" id="UP000654075"/>
    </source>
</evidence>
<feature type="domain" description="EF-hand" evidence="8">
    <location>
        <begin position="98"/>
        <end position="133"/>
    </location>
</feature>
<reference evidence="9" key="1">
    <citation type="submission" date="2021-02" db="EMBL/GenBank/DDBJ databases">
        <authorList>
            <person name="Dougan E. K."/>
            <person name="Rhodes N."/>
            <person name="Thang M."/>
            <person name="Chan C."/>
        </authorList>
    </citation>
    <scope>NUCLEOTIDE SEQUENCE</scope>
</reference>
<evidence type="ECO:0000259" key="8">
    <source>
        <dbReference type="PROSITE" id="PS50222"/>
    </source>
</evidence>
<dbReference type="CDD" id="cd00051">
    <property type="entry name" value="EFh"/>
    <property type="match status" value="2"/>
</dbReference>
<evidence type="ECO:0000256" key="1">
    <source>
        <dbReference type="ARBA" id="ARBA00020786"/>
    </source>
</evidence>
<dbReference type="CDD" id="cd00201">
    <property type="entry name" value="WW"/>
    <property type="match status" value="2"/>
</dbReference>
<dbReference type="EMBL" id="CAJNNV010007894">
    <property type="protein sequence ID" value="CAE8595511.1"/>
    <property type="molecule type" value="Genomic_DNA"/>
</dbReference>
<evidence type="ECO:0000259" key="7">
    <source>
        <dbReference type="PROSITE" id="PS50020"/>
    </source>
</evidence>
<evidence type="ECO:0000256" key="5">
    <source>
        <dbReference type="ARBA" id="ARBA00022990"/>
    </source>
</evidence>
<dbReference type="InterPro" id="IPR002048">
    <property type="entry name" value="EF_hand_dom"/>
</dbReference>
<feature type="region of interest" description="Disordered" evidence="6">
    <location>
        <begin position="22"/>
        <end position="94"/>
    </location>
</feature>
<protein>
    <recommendedName>
        <fullName evidence="1">Calmodulin</fullName>
    </recommendedName>
</protein>
<dbReference type="OMA" id="GREYYAN"/>
<dbReference type="InterPro" id="IPR018247">
    <property type="entry name" value="EF_Hand_1_Ca_BS"/>
</dbReference>
<dbReference type="AlphaFoldDB" id="A0A813E512"/>
<dbReference type="OrthoDB" id="410044at2759"/>
<dbReference type="GO" id="GO:0005509">
    <property type="term" value="F:calcium ion binding"/>
    <property type="evidence" value="ECO:0007669"/>
    <property type="project" value="InterPro"/>
</dbReference>
<dbReference type="Pfam" id="PF13499">
    <property type="entry name" value="EF-hand_7"/>
    <property type="match status" value="2"/>
</dbReference>
<keyword evidence="4" id="KW-0106">Calcium</keyword>
<dbReference type="SMART" id="SM00054">
    <property type="entry name" value="EFh"/>
    <property type="match status" value="4"/>
</dbReference>
<dbReference type="PROSITE" id="PS50222">
    <property type="entry name" value="EF_HAND_2"/>
    <property type="match status" value="4"/>
</dbReference>
<feature type="domain" description="EF-hand" evidence="8">
    <location>
        <begin position="180"/>
        <end position="215"/>
    </location>
</feature>
<dbReference type="PANTHER" id="PTHR23048">
    <property type="entry name" value="MYOSIN LIGHT CHAIN 1, 3"/>
    <property type="match status" value="1"/>
</dbReference>
<dbReference type="InterPro" id="IPR036020">
    <property type="entry name" value="WW_dom_sf"/>
</dbReference>
<evidence type="ECO:0000256" key="6">
    <source>
        <dbReference type="SAM" id="MobiDB-lite"/>
    </source>
</evidence>
<dbReference type="PROSITE" id="PS01159">
    <property type="entry name" value="WW_DOMAIN_1"/>
    <property type="match status" value="2"/>
</dbReference>
<comment type="caution">
    <text evidence="9">The sequence shown here is derived from an EMBL/GenBank/DDBJ whole genome shotgun (WGS) entry which is preliminary data.</text>
</comment>
<dbReference type="InterPro" id="IPR011992">
    <property type="entry name" value="EF-hand-dom_pair"/>
</dbReference>
<dbReference type="InterPro" id="IPR050230">
    <property type="entry name" value="CALM/Myosin/TropC-like"/>
</dbReference>
<dbReference type="PROSITE" id="PS50020">
    <property type="entry name" value="WW_DOMAIN_2"/>
    <property type="match status" value="2"/>
</dbReference>
<dbReference type="Pfam" id="PF00397">
    <property type="entry name" value="WW"/>
    <property type="match status" value="2"/>
</dbReference>
<feature type="domain" description="WW" evidence="7">
    <location>
        <begin position="5"/>
        <end position="38"/>
    </location>
</feature>
<dbReference type="Gene3D" id="2.20.70.10">
    <property type="match status" value="2"/>
</dbReference>
<keyword evidence="10" id="KW-1185">Reference proteome</keyword>
<feature type="domain" description="WW" evidence="7">
    <location>
        <begin position="47"/>
        <end position="80"/>
    </location>
</feature>
<evidence type="ECO:0000256" key="4">
    <source>
        <dbReference type="ARBA" id="ARBA00022837"/>
    </source>
</evidence>
<gene>
    <name evidence="9" type="ORF">PGLA1383_LOCUS14015</name>
</gene>
<dbReference type="Gene3D" id="1.10.238.10">
    <property type="entry name" value="EF-hand"/>
    <property type="match status" value="2"/>
</dbReference>
<dbReference type="InterPro" id="IPR001202">
    <property type="entry name" value="WW_dom"/>
</dbReference>
<feature type="domain" description="EF-hand" evidence="8">
    <location>
        <begin position="134"/>
        <end position="169"/>
    </location>
</feature>
<organism evidence="9 10">
    <name type="scientific">Polarella glacialis</name>
    <name type="common">Dinoflagellate</name>
    <dbReference type="NCBI Taxonomy" id="89957"/>
    <lineage>
        <taxon>Eukaryota</taxon>
        <taxon>Sar</taxon>
        <taxon>Alveolata</taxon>
        <taxon>Dinophyceae</taxon>
        <taxon>Suessiales</taxon>
        <taxon>Suessiaceae</taxon>
        <taxon>Polarella</taxon>
    </lineage>
</organism>
<keyword evidence="2" id="KW-0479">Metal-binding</keyword>